<evidence type="ECO:0000313" key="2">
    <source>
        <dbReference type="EMBL" id="JAG36021.1"/>
    </source>
</evidence>
<feature type="compositionally biased region" description="Basic and acidic residues" evidence="1">
    <location>
        <begin position="76"/>
        <end position="85"/>
    </location>
</feature>
<feature type="non-terminal residue" evidence="2">
    <location>
        <position position="156"/>
    </location>
</feature>
<organism evidence="2">
    <name type="scientific">Lygus hesperus</name>
    <name type="common">Western plant bug</name>
    <dbReference type="NCBI Taxonomy" id="30085"/>
    <lineage>
        <taxon>Eukaryota</taxon>
        <taxon>Metazoa</taxon>
        <taxon>Ecdysozoa</taxon>
        <taxon>Arthropoda</taxon>
        <taxon>Hexapoda</taxon>
        <taxon>Insecta</taxon>
        <taxon>Pterygota</taxon>
        <taxon>Neoptera</taxon>
        <taxon>Paraneoptera</taxon>
        <taxon>Hemiptera</taxon>
        <taxon>Heteroptera</taxon>
        <taxon>Panheteroptera</taxon>
        <taxon>Cimicomorpha</taxon>
        <taxon>Miridae</taxon>
        <taxon>Mirini</taxon>
        <taxon>Lygus</taxon>
    </lineage>
</organism>
<evidence type="ECO:0000256" key="1">
    <source>
        <dbReference type="SAM" id="MobiDB-lite"/>
    </source>
</evidence>
<dbReference type="EMBL" id="GBHO01007583">
    <property type="protein sequence ID" value="JAG36021.1"/>
    <property type="molecule type" value="Transcribed_RNA"/>
</dbReference>
<reference evidence="2" key="2">
    <citation type="submission" date="2014-07" db="EMBL/GenBank/DDBJ databases">
        <authorList>
            <person name="Hull J."/>
        </authorList>
    </citation>
    <scope>NUCLEOTIDE SEQUENCE</scope>
</reference>
<sequence>RSRWEITMDTGDAQQTTLPELEPDEKPSDLKHLYPTILINTGSQTSQSRTNMLGPETKFERSPPLTTVNISNSSSEENHSIDGAKRNRKKKKRQSSGRERWLTSESTPIEVEIEQASMKEVSQHRQTISGKGKEEPVCVKNCDKRKNCLILSDVNG</sequence>
<accession>A0A0A9YWM5</accession>
<feature type="compositionally biased region" description="Polar residues" evidence="1">
    <location>
        <begin position="38"/>
        <end position="51"/>
    </location>
</feature>
<proteinExistence type="predicted"/>
<protein>
    <submittedName>
        <fullName evidence="2">REST corepressor 1</fullName>
    </submittedName>
</protein>
<feature type="region of interest" description="Disordered" evidence="1">
    <location>
        <begin position="1"/>
        <end position="106"/>
    </location>
</feature>
<feature type="non-terminal residue" evidence="2">
    <location>
        <position position="1"/>
    </location>
</feature>
<dbReference type="AlphaFoldDB" id="A0A0A9YWM5"/>
<reference evidence="2" key="1">
    <citation type="journal article" date="2014" name="PLoS ONE">
        <title>Transcriptome-Based Identification of ABC Transporters in the Western Tarnished Plant Bug Lygus hesperus.</title>
        <authorList>
            <person name="Hull J.J."/>
            <person name="Chaney K."/>
            <person name="Geib S.M."/>
            <person name="Fabrick J.A."/>
            <person name="Brent C.S."/>
            <person name="Walsh D."/>
            <person name="Lavine L.C."/>
        </authorList>
    </citation>
    <scope>NUCLEOTIDE SEQUENCE</scope>
</reference>
<name>A0A0A9YWM5_LYGHE</name>
<gene>
    <name evidence="2" type="primary">rcor1</name>
    <name evidence="2" type="ORF">CM83_831</name>
</gene>
<feature type="compositionally biased region" description="Basic residues" evidence="1">
    <location>
        <begin position="86"/>
        <end position="95"/>
    </location>
</feature>